<dbReference type="FunFam" id="3.40.250.10:FF:000021">
    <property type="entry name" value="M-phase inducer phosphatase cdc-25.2"/>
    <property type="match status" value="1"/>
</dbReference>
<dbReference type="GO" id="GO:0000086">
    <property type="term" value="P:G2/M transition of mitotic cell cycle"/>
    <property type="evidence" value="ECO:0007669"/>
    <property type="project" value="TreeGrafter"/>
</dbReference>
<feature type="region of interest" description="Disordered" evidence="10">
    <location>
        <begin position="228"/>
        <end position="305"/>
    </location>
</feature>
<keyword evidence="4" id="KW-0498">Mitosis</keyword>
<feature type="compositionally biased region" description="Basic and acidic residues" evidence="10">
    <location>
        <begin position="136"/>
        <end position="145"/>
    </location>
</feature>
<dbReference type="PANTHER" id="PTHR10828">
    <property type="entry name" value="M-PHASE INDUCER PHOSPHATASE DUAL SPECIFICITY PHOSPHATASE CDC25"/>
    <property type="match status" value="1"/>
</dbReference>
<evidence type="ECO:0000256" key="8">
    <source>
        <dbReference type="ARBA" id="ARBA00051722"/>
    </source>
</evidence>
<evidence type="ECO:0000256" key="1">
    <source>
        <dbReference type="ARBA" id="ARBA00011065"/>
    </source>
</evidence>
<evidence type="ECO:0000256" key="6">
    <source>
        <dbReference type="ARBA" id="ARBA00022912"/>
    </source>
</evidence>
<dbReference type="Gene3D" id="3.40.250.10">
    <property type="entry name" value="Rhodanese-like domain"/>
    <property type="match status" value="1"/>
</dbReference>
<evidence type="ECO:0000256" key="10">
    <source>
        <dbReference type="SAM" id="MobiDB-lite"/>
    </source>
</evidence>
<dbReference type="PRINTS" id="PR00716">
    <property type="entry name" value="MPIPHPHTASE"/>
</dbReference>
<feature type="region of interest" description="Disordered" evidence="10">
    <location>
        <begin position="775"/>
        <end position="817"/>
    </location>
</feature>
<comment type="catalytic activity">
    <reaction evidence="8">
        <text>O-phospho-L-tyrosyl-[protein] + H2O = L-tyrosyl-[protein] + phosphate</text>
        <dbReference type="Rhea" id="RHEA:10684"/>
        <dbReference type="Rhea" id="RHEA-COMP:10136"/>
        <dbReference type="Rhea" id="RHEA-COMP:20101"/>
        <dbReference type="ChEBI" id="CHEBI:15377"/>
        <dbReference type="ChEBI" id="CHEBI:43474"/>
        <dbReference type="ChEBI" id="CHEBI:46858"/>
        <dbReference type="ChEBI" id="CHEBI:61978"/>
        <dbReference type="EC" id="3.1.3.48"/>
    </reaction>
</comment>
<dbReference type="CDD" id="cd01530">
    <property type="entry name" value="Cdc25"/>
    <property type="match status" value="1"/>
</dbReference>
<keyword evidence="5" id="KW-0378">Hydrolase</keyword>
<dbReference type="PANTHER" id="PTHR10828:SF17">
    <property type="entry name" value="PROTEIN-TYROSINE-PHOSPHATASE"/>
    <property type="match status" value="1"/>
</dbReference>
<dbReference type="PROSITE" id="PS50206">
    <property type="entry name" value="RHODANESE_3"/>
    <property type="match status" value="1"/>
</dbReference>
<comment type="similarity">
    <text evidence="1">Belongs to the MPI phosphatase family.</text>
</comment>
<feature type="region of interest" description="Disordered" evidence="10">
    <location>
        <begin position="23"/>
        <end position="93"/>
    </location>
</feature>
<organism evidence="12 13">
    <name type="scientific">Actinomortierella ambigua</name>
    <dbReference type="NCBI Taxonomy" id="1343610"/>
    <lineage>
        <taxon>Eukaryota</taxon>
        <taxon>Fungi</taxon>
        <taxon>Fungi incertae sedis</taxon>
        <taxon>Mucoromycota</taxon>
        <taxon>Mortierellomycotina</taxon>
        <taxon>Mortierellomycetes</taxon>
        <taxon>Mortierellales</taxon>
        <taxon>Mortierellaceae</taxon>
        <taxon>Actinomortierella</taxon>
    </lineage>
</organism>
<dbReference type="AlphaFoldDB" id="A0A9P6QC92"/>
<feature type="compositionally biased region" description="Low complexity" evidence="10">
    <location>
        <begin position="238"/>
        <end position="304"/>
    </location>
</feature>
<dbReference type="OrthoDB" id="26523at2759"/>
<evidence type="ECO:0000313" key="12">
    <source>
        <dbReference type="EMBL" id="KAG0263488.1"/>
    </source>
</evidence>
<evidence type="ECO:0000256" key="7">
    <source>
        <dbReference type="ARBA" id="ARBA00023306"/>
    </source>
</evidence>
<feature type="region of interest" description="Disordered" evidence="10">
    <location>
        <begin position="130"/>
        <end position="193"/>
    </location>
</feature>
<keyword evidence="13" id="KW-1185">Reference proteome</keyword>
<comment type="caution">
    <text evidence="12">The sequence shown here is derived from an EMBL/GenBank/DDBJ whole genome shotgun (WGS) entry which is preliminary data.</text>
</comment>
<feature type="region of interest" description="Disordered" evidence="10">
    <location>
        <begin position="535"/>
        <end position="563"/>
    </location>
</feature>
<proteinExistence type="inferred from homology"/>
<evidence type="ECO:0000256" key="5">
    <source>
        <dbReference type="ARBA" id="ARBA00022801"/>
    </source>
</evidence>
<accession>A0A9P6QC92</accession>
<reference evidence="12" key="1">
    <citation type="journal article" date="2020" name="Fungal Divers.">
        <title>Resolving the Mortierellaceae phylogeny through synthesis of multi-gene phylogenetics and phylogenomics.</title>
        <authorList>
            <person name="Vandepol N."/>
            <person name="Liber J."/>
            <person name="Desiro A."/>
            <person name="Na H."/>
            <person name="Kennedy M."/>
            <person name="Barry K."/>
            <person name="Grigoriev I.V."/>
            <person name="Miller A.N."/>
            <person name="O'Donnell K."/>
            <person name="Stajich J.E."/>
            <person name="Bonito G."/>
        </authorList>
    </citation>
    <scope>NUCLEOTIDE SEQUENCE</scope>
    <source>
        <strain evidence="12">BC1065</strain>
    </source>
</reference>
<dbReference type="Proteomes" id="UP000807716">
    <property type="component" value="Unassembled WGS sequence"/>
</dbReference>
<evidence type="ECO:0000256" key="2">
    <source>
        <dbReference type="ARBA" id="ARBA00013064"/>
    </source>
</evidence>
<dbReference type="Pfam" id="PF00581">
    <property type="entry name" value="Rhodanese"/>
    <property type="match status" value="1"/>
</dbReference>
<feature type="compositionally biased region" description="Polar residues" evidence="10">
    <location>
        <begin position="78"/>
        <end position="87"/>
    </location>
</feature>
<feature type="compositionally biased region" description="Low complexity" evidence="10">
    <location>
        <begin position="782"/>
        <end position="806"/>
    </location>
</feature>
<feature type="compositionally biased region" description="Polar residues" evidence="10">
    <location>
        <begin position="39"/>
        <end position="52"/>
    </location>
</feature>
<feature type="compositionally biased region" description="Polar residues" evidence="10">
    <location>
        <begin position="182"/>
        <end position="193"/>
    </location>
</feature>
<dbReference type="GO" id="GO:0110032">
    <property type="term" value="P:positive regulation of G2/MI transition of meiotic cell cycle"/>
    <property type="evidence" value="ECO:0007669"/>
    <property type="project" value="TreeGrafter"/>
</dbReference>
<dbReference type="GO" id="GO:0004725">
    <property type="term" value="F:protein tyrosine phosphatase activity"/>
    <property type="evidence" value="ECO:0007669"/>
    <property type="project" value="UniProtKB-EC"/>
</dbReference>
<evidence type="ECO:0000256" key="4">
    <source>
        <dbReference type="ARBA" id="ARBA00022776"/>
    </source>
</evidence>
<dbReference type="EC" id="3.1.3.48" evidence="2"/>
<keyword evidence="3 12" id="KW-0132">Cell division</keyword>
<sequence length="843" mass="90474">MDPIPTSITSLDSTAASSVLMASGAQCPPQPQSQPSPSVHTVQAQDASSQVISPELGARKRPQTQVQNVPKRPRSTIFDPSSTTVSHWSKRPRKPIVLKPAPVAAVSRREDAHPLETGVVATVLGGHPHGGIAPRQDFKKSKGQEDPVEGTAVVTEGVCSETNVTTAKASSSLSSTAKETPNRSVATTTSKSILQSSLTSGSTTYLPSSLAPSPFVTPSLASFLSASKPSTTLPRKPSSSSLNTLSSSSSSSTFSRSSSLLSSTISSASGPSRTSSTSSLSSVSTSTSSSAPNSRSSSSSSLRRGQTNVAATRYTFARSSSQLRQSSLADFVSAKLQPLDNRLGWTERESLPQGVVESTELEEDYSFLVTPNVMAVSDELLSLSCPSYTADDLEVLVSQESTCNECSSCSSPIPLPCPDYVLQPLEDHVLEWQQNRSVQSSSFTNVTRTPTMLKATTTKASLSEQDENIYPFRPVLMDRSKTTQATLTEAAAPLSPMQRPNGLRRHKTMQGIKNEYKVTSASAVVHDHADHEVAAAATESTAADPHSTPTSVGGGGGGLLPPSAHEAVENQILPYTDPPSGSNDFAKRISGTTLVRVLEGHYKHQYEELMLIDCRFAYEYQGGHIRGAVNVRDKKELERILFGQSPLINKKVLVILHCEFSCERGPGMARHLRSMDRTANSINYPALFYPELYVLSGGYSRFFKDHPDYCTPCGYVAMLDVAYSHEYERARKAHRSVFGRTASKGFLGMEAGSSKSAATTTTPLLASRNSGYPIKILHDSNRSNSNHSNSNSSNSSSSSSSNNNNNKTVLGQGLRSRAKTIPDLRTVAKLNLDQFRRHARATE</sequence>
<dbReference type="SMART" id="SM00450">
    <property type="entry name" value="RHOD"/>
    <property type="match status" value="1"/>
</dbReference>
<name>A0A9P6QC92_9FUNG</name>
<evidence type="ECO:0000313" key="13">
    <source>
        <dbReference type="Proteomes" id="UP000807716"/>
    </source>
</evidence>
<gene>
    <name evidence="12" type="primary">CDC25</name>
    <name evidence="12" type="ORF">DFQ27_001740</name>
</gene>
<evidence type="ECO:0000259" key="11">
    <source>
        <dbReference type="PROSITE" id="PS50206"/>
    </source>
</evidence>
<keyword evidence="7" id="KW-0131">Cell cycle</keyword>
<protein>
    <recommendedName>
        <fullName evidence="9">M-phase inducer phosphatase</fullName>
        <ecNumber evidence="2">3.1.3.48</ecNumber>
    </recommendedName>
</protein>
<evidence type="ECO:0000256" key="3">
    <source>
        <dbReference type="ARBA" id="ARBA00022618"/>
    </source>
</evidence>
<evidence type="ECO:0000256" key="9">
    <source>
        <dbReference type="ARBA" id="ARBA00067190"/>
    </source>
</evidence>
<dbReference type="EMBL" id="JAAAJB010000160">
    <property type="protein sequence ID" value="KAG0263488.1"/>
    <property type="molecule type" value="Genomic_DNA"/>
</dbReference>
<dbReference type="InterPro" id="IPR001763">
    <property type="entry name" value="Rhodanese-like_dom"/>
</dbReference>
<dbReference type="SUPFAM" id="SSF52821">
    <property type="entry name" value="Rhodanese/Cell cycle control phosphatase"/>
    <property type="match status" value="1"/>
</dbReference>
<dbReference type="GO" id="GO:0010971">
    <property type="term" value="P:positive regulation of G2/M transition of mitotic cell cycle"/>
    <property type="evidence" value="ECO:0007669"/>
    <property type="project" value="TreeGrafter"/>
</dbReference>
<dbReference type="GO" id="GO:0005737">
    <property type="term" value="C:cytoplasm"/>
    <property type="evidence" value="ECO:0007669"/>
    <property type="project" value="TreeGrafter"/>
</dbReference>
<dbReference type="GO" id="GO:0005634">
    <property type="term" value="C:nucleus"/>
    <property type="evidence" value="ECO:0007669"/>
    <property type="project" value="TreeGrafter"/>
</dbReference>
<feature type="compositionally biased region" description="Low complexity" evidence="10">
    <location>
        <begin position="165"/>
        <end position="178"/>
    </location>
</feature>
<dbReference type="InterPro" id="IPR036873">
    <property type="entry name" value="Rhodanese-like_dom_sf"/>
</dbReference>
<dbReference type="InterPro" id="IPR000751">
    <property type="entry name" value="MPI_Phosphatase"/>
</dbReference>
<feature type="domain" description="Rhodanese" evidence="11">
    <location>
        <begin position="605"/>
        <end position="711"/>
    </location>
</feature>
<keyword evidence="6" id="KW-0904">Protein phosphatase</keyword>
<dbReference type="GO" id="GO:0051301">
    <property type="term" value="P:cell division"/>
    <property type="evidence" value="ECO:0007669"/>
    <property type="project" value="UniProtKB-KW"/>
</dbReference>